<protein>
    <recommendedName>
        <fullName evidence="8">Ion-translocating oxidoreductase complex subunit E</fullName>
        <ecNumber evidence="8">7.-.-.-</ecNumber>
    </recommendedName>
    <alternativeName>
        <fullName evidence="8">Rnf electron transport complex subunit E</fullName>
    </alternativeName>
</protein>
<dbReference type="Proteomes" id="UP000243333">
    <property type="component" value="Unassembled WGS sequence"/>
</dbReference>
<feature type="transmembrane region" description="Helical" evidence="8">
    <location>
        <begin position="168"/>
        <end position="193"/>
    </location>
</feature>
<dbReference type="STRING" id="1123285.SAMN05660235_00804"/>
<keyword evidence="7 8" id="KW-0472">Membrane</keyword>
<dbReference type="EMBL" id="FNBU01000004">
    <property type="protein sequence ID" value="SDF20945.1"/>
    <property type="molecule type" value="Genomic_DNA"/>
</dbReference>
<dbReference type="AlphaFoldDB" id="A0A1G7J7U8"/>
<reference evidence="10" key="1">
    <citation type="submission" date="2016-10" db="EMBL/GenBank/DDBJ databases">
        <authorList>
            <person name="Varghese N."/>
            <person name="Submissions S."/>
        </authorList>
    </citation>
    <scope>NUCLEOTIDE SEQUENCE [LARGE SCALE GENOMIC DNA]</scope>
    <source>
        <strain evidence="10">DSM 23256</strain>
    </source>
</reference>
<feature type="transmembrane region" description="Helical" evidence="8">
    <location>
        <begin position="97"/>
        <end position="114"/>
    </location>
</feature>
<comment type="function">
    <text evidence="8">Part of a membrane-bound complex that couples electron transfer with translocation of ions across the membrane.</text>
</comment>
<comment type="subunit">
    <text evidence="8">The complex is composed of six subunits: RnfA, RnfB, RnfC, RnfD, RnfE and RnfG.</text>
</comment>
<organism evidence="9 10">
    <name type="scientific">Sporolituus thermophilus DSM 23256</name>
    <dbReference type="NCBI Taxonomy" id="1123285"/>
    <lineage>
        <taxon>Bacteria</taxon>
        <taxon>Bacillati</taxon>
        <taxon>Bacillota</taxon>
        <taxon>Negativicutes</taxon>
        <taxon>Selenomonadales</taxon>
        <taxon>Sporomusaceae</taxon>
        <taxon>Sporolituus</taxon>
    </lineage>
</organism>
<keyword evidence="8" id="KW-1003">Cell membrane</keyword>
<dbReference type="PANTHER" id="PTHR30586">
    <property type="entry name" value="ELECTRON TRANSPORT COMPLEX PROTEIN RNFE"/>
    <property type="match status" value="1"/>
</dbReference>
<keyword evidence="10" id="KW-1185">Reference proteome</keyword>
<keyword evidence="5 8" id="KW-0249">Electron transport</keyword>
<evidence type="ECO:0000256" key="4">
    <source>
        <dbReference type="ARBA" id="ARBA00022967"/>
    </source>
</evidence>
<feature type="transmembrane region" description="Helical" evidence="8">
    <location>
        <begin position="37"/>
        <end position="58"/>
    </location>
</feature>
<evidence type="ECO:0000256" key="6">
    <source>
        <dbReference type="ARBA" id="ARBA00022989"/>
    </source>
</evidence>
<keyword evidence="4 8" id="KW-1278">Translocase</keyword>
<dbReference type="HAMAP" id="MF_00478">
    <property type="entry name" value="RsxE_RnfE"/>
    <property type="match status" value="1"/>
</dbReference>
<dbReference type="EC" id="7.-.-.-" evidence="8"/>
<dbReference type="PANTHER" id="PTHR30586:SF0">
    <property type="entry name" value="ION-TRANSLOCATING OXIDOREDUCTASE COMPLEX SUBUNIT E"/>
    <property type="match status" value="1"/>
</dbReference>
<name>A0A1G7J7U8_9FIRM</name>
<evidence type="ECO:0000256" key="3">
    <source>
        <dbReference type="ARBA" id="ARBA00022692"/>
    </source>
</evidence>
<dbReference type="PIRSF" id="PIRSF006102">
    <property type="entry name" value="NQR_DE"/>
    <property type="match status" value="1"/>
</dbReference>
<evidence type="ECO:0000313" key="9">
    <source>
        <dbReference type="EMBL" id="SDF20945.1"/>
    </source>
</evidence>
<evidence type="ECO:0000313" key="10">
    <source>
        <dbReference type="Proteomes" id="UP000243333"/>
    </source>
</evidence>
<comment type="similarity">
    <text evidence="8">Belongs to the NqrDE/RnfAE family.</text>
</comment>
<keyword evidence="6 8" id="KW-1133">Transmembrane helix</keyword>
<dbReference type="GO" id="GO:0005886">
    <property type="term" value="C:plasma membrane"/>
    <property type="evidence" value="ECO:0007669"/>
    <property type="project" value="UniProtKB-SubCell"/>
</dbReference>
<keyword evidence="2 8" id="KW-0813">Transport</keyword>
<gene>
    <name evidence="8" type="primary">rnfE</name>
    <name evidence="9" type="ORF">SAMN05660235_00804</name>
</gene>
<feature type="transmembrane region" description="Helical" evidence="8">
    <location>
        <begin position="70"/>
        <end position="91"/>
    </location>
</feature>
<accession>A0A1G7J7U8</accession>
<proteinExistence type="inferred from homology"/>
<evidence type="ECO:0000256" key="5">
    <source>
        <dbReference type="ARBA" id="ARBA00022982"/>
    </source>
</evidence>
<dbReference type="GO" id="GO:0022900">
    <property type="term" value="P:electron transport chain"/>
    <property type="evidence" value="ECO:0007669"/>
    <property type="project" value="UniProtKB-UniRule"/>
</dbReference>
<dbReference type="NCBIfam" id="NF009070">
    <property type="entry name" value="PRK12405.1"/>
    <property type="match status" value="1"/>
</dbReference>
<dbReference type="InterPro" id="IPR010968">
    <property type="entry name" value="RnfE"/>
</dbReference>
<dbReference type="RefSeq" id="WP_171904589.1">
    <property type="nucleotide sequence ID" value="NZ_FNBU01000004.1"/>
</dbReference>
<evidence type="ECO:0000256" key="2">
    <source>
        <dbReference type="ARBA" id="ARBA00022448"/>
    </source>
</evidence>
<dbReference type="GO" id="GO:0012505">
    <property type="term" value="C:endomembrane system"/>
    <property type="evidence" value="ECO:0007669"/>
    <property type="project" value="UniProtKB-SubCell"/>
</dbReference>
<dbReference type="InterPro" id="IPR003667">
    <property type="entry name" value="NqrDE/RnfAE"/>
</dbReference>
<keyword evidence="3 8" id="KW-0812">Transmembrane</keyword>
<dbReference type="Pfam" id="PF02508">
    <property type="entry name" value="Rnf-Nqr"/>
    <property type="match status" value="1"/>
</dbReference>
<evidence type="ECO:0000256" key="7">
    <source>
        <dbReference type="ARBA" id="ARBA00023136"/>
    </source>
</evidence>
<evidence type="ECO:0000256" key="1">
    <source>
        <dbReference type="ARBA" id="ARBA00004127"/>
    </source>
</evidence>
<feature type="transmembrane region" description="Helical" evidence="8">
    <location>
        <begin position="126"/>
        <end position="148"/>
    </location>
</feature>
<evidence type="ECO:0000256" key="8">
    <source>
        <dbReference type="HAMAP-Rule" id="MF_00478"/>
    </source>
</evidence>
<sequence>MSLWQIFYKGLFEQNPIFRLALSLCPALAVTSTATNALGMGLSVLFVITANNVVVSIFRHWVNPKVRVPVFITSIATIVTVVQLTLEAFFPTLYKELSIYLALIVVFAIILARAEVFAAKNTVVPSFFDGLGMGVGFAGAMVLIGIIRELFGAGTVFGIPVFGAGYDPVLIMVLPPGGFILIGLLIGTFNLIGEYQDKAKAAKAKQVKLQPELAAMATQRSEA</sequence>
<comment type="subcellular location">
    <subcellularLocation>
        <location evidence="8">Cell membrane</location>
        <topology evidence="8">Multi-pass membrane protein</topology>
    </subcellularLocation>
    <subcellularLocation>
        <location evidence="1">Endomembrane system</location>
        <topology evidence="1">Multi-pass membrane protein</topology>
    </subcellularLocation>
</comment>